<protein>
    <submittedName>
        <fullName evidence="1">Uncharacterized protein</fullName>
    </submittedName>
</protein>
<evidence type="ECO:0000313" key="1">
    <source>
        <dbReference type="EMBL" id="AYV79875.1"/>
    </source>
</evidence>
<organism evidence="1">
    <name type="scientific">Gaeavirus sp</name>
    <dbReference type="NCBI Taxonomy" id="2487767"/>
    <lineage>
        <taxon>Viruses</taxon>
        <taxon>Varidnaviria</taxon>
        <taxon>Bamfordvirae</taxon>
        <taxon>Nucleocytoviricota</taxon>
        <taxon>Megaviricetes</taxon>
        <taxon>Imitervirales</taxon>
        <taxon>Mimiviridae</taxon>
        <taxon>Klosneuvirinae</taxon>
    </lineage>
</organism>
<gene>
    <name evidence="1" type="ORF">Gaeavirus1_12</name>
</gene>
<reference evidence="1" key="1">
    <citation type="submission" date="2018-10" db="EMBL/GenBank/DDBJ databases">
        <title>Hidden diversity of soil giant viruses.</title>
        <authorList>
            <person name="Schulz F."/>
            <person name="Alteio L."/>
            <person name="Goudeau D."/>
            <person name="Ryan E.M."/>
            <person name="Malmstrom R.R."/>
            <person name="Blanchard J."/>
            <person name="Woyke T."/>
        </authorList>
    </citation>
    <scope>NUCLEOTIDE SEQUENCE</scope>
    <source>
        <strain evidence="1">GAV1</strain>
    </source>
</reference>
<proteinExistence type="predicted"/>
<sequence>MNLNEQHIFTVTIMILNEQHIFTAALDRS</sequence>
<name>A0A3G4ZY82_9VIRU</name>
<dbReference type="EMBL" id="MK072199">
    <property type="protein sequence ID" value="AYV79875.1"/>
    <property type="molecule type" value="Genomic_DNA"/>
</dbReference>
<accession>A0A3G4ZY82</accession>